<dbReference type="EC" id="2.4.-.-" evidence="7"/>
<evidence type="ECO:0000256" key="3">
    <source>
        <dbReference type="ARBA" id="ARBA00022676"/>
    </source>
</evidence>
<comment type="caution">
    <text evidence="7">The sequence shown here is derived from an EMBL/GenBank/DDBJ whole genome shotgun (WGS) entry which is preliminary data.</text>
</comment>
<keyword evidence="3 7" id="KW-0328">Glycosyltransferase</keyword>
<evidence type="ECO:0000256" key="4">
    <source>
        <dbReference type="ARBA" id="ARBA00022679"/>
    </source>
</evidence>
<dbReference type="Gene3D" id="3.90.550.10">
    <property type="entry name" value="Spore Coat Polysaccharide Biosynthesis Protein SpsA, Chain A"/>
    <property type="match status" value="1"/>
</dbReference>
<accession>A0ABV0IFK9</accession>
<dbReference type="SUPFAM" id="SSF53448">
    <property type="entry name" value="Nucleotide-diphospho-sugar transferases"/>
    <property type="match status" value="1"/>
</dbReference>
<reference evidence="7 8" key="1">
    <citation type="submission" date="2024-05" db="EMBL/GenBank/DDBJ databases">
        <authorList>
            <person name="Yi C."/>
        </authorList>
    </citation>
    <scope>NUCLEOTIDE SEQUENCE [LARGE SCALE GENOMIC DNA]</scope>
    <source>
        <strain evidence="7 8">XS13</strain>
    </source>
</reference>
<organism evidence="7 8">
    <name type="scientific">Citricoccus nitrophenolicus</name>
    <dbReference type="NCBI Taxonomy" id="863575"/>
    <lineage>
        <taxon>Bacteria</taxon>
        <taxon>Bacillati</taxon>
        <taxon>Actinomycetota</taxon>
        <taxon>Actinomycetes</taxon>
        <taxon>Micrococcales</taxon>
        <taxon>Micrococcaceae</taxon>
        <taxon>Citricoccus</taxon>
    </lineage>
</organism>
<keyword evidence="8" id="KW-1185">Reference proteome</keyword>
<dbReference type="EMBL" id="JBDXMX010000002">
    <property type="protein sequence ID" value="MEO9246845.1"/>
    <property type="molecule type" value="Genomic_DNA"/>
</dbReference>
<dbReference type="GO" id="GO:0016757">
    <property type="term" value="F:glycosyltransferase activity"/>
    <property type="evidence" value="ECO:0007669"/>
    <property type="project" value="UniProtKB-KW"/>
</dbReference>
<feature type="domain" description="Glycosyltransferase 2-like" evidence="5">
    <location>
        <begin position="36"/>
        <end position="161"/>
    </location>
</feature>
<dbReference type="PANTHER" id="PTHR43179:SF12">
    <property type="entry name" value="GALACTOFURANOSYLTRANSFERASE GLFT2"/>
    <property type="match status" value="1"/>
</dbReference>
<protein>
    <submittedName>
        <fullName evidence="7">Glycosyltransferase</fullName>
        <ecNumber evidence="7">2.4.-.-</ecNumber>
    </submittedName>
</protein>
<evidence type="ECO:0000256" key="1">
    <source>
        <dbReference type="ARBA" id="ARBA00004776"/>
    </source>
</evidence>
<dbReference type="Pfam" id="PF02709">
    <property type="entry name" value="Glyco_transf_7C"/>
    <property type="match status" value="1"/>
</dbReference>
<keyword evidence="4 7" id="KW-0808">Transferase</keyword>
<sequence>MNPRVGESERWTPVPGNHWDLLPAPTAPHPDVPEVSVVVPYYRDQAGLDLLLAALTRQEMPGGRLQVVIADDGSPEPPRLPARPPFDLQVIRQPDLGFRASAARALGASVAEGQVLAFLDGDMIPDRHYLRHAVHRAARSPEAVVVGRRRHLDPARLAARWQPGDPVPEEAVLDEPAWLERAYASTGNLLEADSTAYRFMISAVLTVHRHIHDDAGGFDPDFVGYGGEDWEFAHRLWRAGALLAHEPRAEAWHRGPDFAGREDLQAGRTVKNRESLVLARKVSAPTARGWSWGSRTRPRVEVVLECSADGDVSLPGMVLCADAMVQSFPAARLLLPGPVPADAEVLLEDPRVCVRAAPAGASPNPDPVSTPDPGEAADLAAVPDWTITVLAPIRPARGAGPPDPAAAAEWLLEAERAGHDRIEVSGPAGLAVTAVSSRALWRARRWGHRDPSGVVGLDLADCGWEPAGEDTDLEAWWGGWG</sequence>
<evidence type="ECO:0000256" key="2">
    <source>
        <dbReference type="ARBA" id="ARBA00006739"/>
    </source>
</evidence>
<name>A0ABV0IFK9_9MICC</name>
<evidence type="ECO:0000313" key="7">
    <source>
        <dbReference type="EMBL" id="MEO9246845.1"/>
    </source>
</evidence>
<evidence type="ECO:0000313" key="8">
    <source>
        <dbReference type="Proteomes" id="UP001484097"/>
    </source>
</evidence>
<proteinExistence type="inferred from homology"/>
<dbReference type="InterPro" id="IPR001173">
    <property type="entry name" value="Glyco_trans_2-like"/>
</dbReference>
<dbReference type="RefSeq" id="WP_347919167.1">
    <property type="nucleotide sequence ID" value="NZ_JBDXMX010000002.1"/>
</dbReference>
<dbReference type="PANTHER" id="PTHR43179">
    <property type="entry name" value="RHAMNOSYLTRANSFERASE WBBL"/>
    <property type="match status" value="1"/>
</dbReference>
<comment type="similarity">
    <text evidence="2">Belongs to the glycosyltransferase 2 family.</text>
</comment>
<dbReference type="InterPro" id="IPR027791">
    <property type="entry name" value="Galactosyl_T_C"/>
</dbReference>
<comment type="pathway">
    <text evidence="1">Cell wall biogenesis; cell wall polysaccharide biosynthesis.</text>
</comment>
<gene>
    <name evidence="7" type="ORF">ABDK96_04050</name>
</gene>
<dbReference type="InterPro" id="IPR029044">
    <property type="entry name" value="Nucleotide-diphossugar_trans"/>
</dbReference>
<dbReference type="Pfam" id="PF00535">
    <property type="entry name" value="Glycos_transf_2"/>
    <property type="match status" value="1"/>
</dbReference>
<feature type="domain" description="Galactosyltransferase C-terminal" evidence="6">
    <location>
        <begin position="200"/>
        <end position="240"/>
    </location>
</feature>
<evidence type="ECO:0000259" key="6">
    <source>
        <dbReference type="Pfam" id="PF02709"/>
    </source>
</evidence>
<evidence type="ECO:0000259" key="5">
    <source>
        <dbReference type="Pfam" id="PF00535"/>
    </source>
</evidence>
<dbReference type="Proteomes" id="UP001484097">
    <property type="component" value="Unassembled WGS sequence"/>
</dbReference>